<protein>
    <submittedName>
        <fullName evidence="1">XpsR family transcriptional regulator</fullName>
    </submittedName>
</protein>
<keyword evidence="2" id="KW-1185">Reference proteome</keyword>
<evidence type="ECO:0000313" key="2">
    <source>
        <dbReference type="Proteomes" id="UP001216674"/>
    </source>
</evidence>
<sequence>MEGNPAAAVWFCENTPHTGAATLSGPLAPREAPAAWDRSFRQQRQVEMARWQTQQKIARIMVAARRAVLGARACGWEPYFRHHLFAPQGGEFKLCLFPLPTSSSGNRSWSSTYGAQPALNPQSRFIELCRGGGRFQFIARLRRHMRPKVIVCLGARHADDFLRGFEFSHVPGVEHILQPADLPKTLRVHVDGDTALVICPALAGAAGLSSDVLLDAMGGYIAQWLVPADFPPLLKPVRCGPGGEDAAGPQQMAA</sequence>
<evidence type="ECO:0000313" key="1">
    <source>
        <dbReference type="EMBL" id="MDF3833739.1"/>
    </source>
</evidence>
<name>A0ABT6AMT6_9BURK</name>
<comment type="caution">
    <text evidence="1">The sequence shown here is derived from an EMBL/GenBank/DDBJ whole genome shotgun (WGS) entry which is preliminary data.</text>
</comment>
<gene>
    <name evidence="1" type="ORF">P3W85_12380</name>
</gene>
<reference evidence="1 2" key="1">
    <citation type="submission" date="2023-03" db="EMBL/GenBank/DDBJ databases">
        <title>Draft assemblies of triclosan tolerant bacteria isolated from returned activated sludge.</title>
        <authorList>
            <person name="Van Hamelsveld S."/>
        </authorList>
    </citation>
    <scope>NUCLEOTIDE SEQUENCE [LARGE SCALE GENOMIC DNA]</scope>
    <source>
        <strain evidence="1 2">GW210010_S58</strain>
    </source>
</reference>
<proteinExistence type="predicted"/>
<accession>A0ABT6AMT6</accession>
<dbReference type="EMBL" id="JARJLM010000210">
    <property type="protein sequence ID" value="MDF3833739.1"/>
    <property type="molecule type" value="Genomic_DNA"/>
</dbReference>
<dbReference type="Proteomes" id="UP001216674">
    <property type="component" value="Unassembled WGS sequence"/>
</dbReference>
<organism evidence="1 2">
    <name type="scientific">Cupriavidus basilensis</name>
    <dbReference type="NCBI Taxonomy" id="68895"/>
    <lineage>
        <taxon>Bacteria</taxon>
        <taxon>Pseudomonadati</taxon>
        <taxon>Pseudomonadota</taxon>
        <taxon>Betaproteobacteria</taxon>
        <taxon>Burkholderiales</taxon>
        <taxon>Burkholderiaceae</taxon>
        <taxon>Cupriavidus</taxon>
    </lineage>
</organism>